<dbReference type="AlphaFoldDB" id="F2IAD0"/>
<accession>F2IAD0</accession>
<evidence type="ECO:0000313" key="3">
    <source>
        <dbReference type="Proteomes" id="UP000007463"/>
    </source>
</evidence>
<sequence>MKKTAWIFFVIGILYASYLLLLLSIPYLEISRGVDFLKTKQLIYHIKHWRYSFYIHVFSSILIIISGLFQFSKTILNKYTRIHRISGFVYLVTTLLISGPAALVMSFYANGGYPAQTSFVLLSILWLGSTFLGYYYLRKKEYEKHGKWMVRSYALTLSAVSLRLYSYLFNVFQLTLNPVDLYILLSWASWIPNLLVAEILIKRGLVNCILSNH</sequence>
<gene>
    <name evidence="2" type="ordered locus">Fluta_0055</name>
</gene>
<dbReference type="RefSeq" id="WP_013684839.1">
    <property type="nucleotide sequence ID" value="NC_015321.1"/>
</dbReference>
<dbReference type="HOGENOM" id="CLU_078522_2_0_10"/>
<keyword evidence="1" id="KW-1133">Transmembrane helix</keyword>
<feature type="transmembrane region" description="Helical" evidence="1">
    <location>
        <begin position="88"/>
        <end position="109"/>
    </location>
</feature>
<feature type="transmembrane region" description="Helical" evidence="1">
    <location>
        <begin position="7"/>
        <end position="28"/>
    </location>
</feature>
<evidence type="ECO:0008006" key="4">
    <source>
        <dbReference type="Google" id="ProtNLM"/>
    </source>
</evidence>
<keyword evidence="3" id="KW-1185">Reference proteome</keyword>
<keyword evidence="1" id="KW-0472">Membrane</keyword>
<dbReference type="Proteomes" id="UP000007463">
    <property type="component" value="Chromosome"/>
</dbReference>
<feature type="transmembrane region" description="Helical" evidence="1">
    <location>
        <begin position="115"/>
        <end position="137"/>
    </location>
</feature>
<protein>
    <recommendedName>
        <fullName evidence="4">Membrane protein (DUF2306)</fullName>
    </recommendedName>
</protein>
<evidence type="ECO:0000313" key="2">
    <source>
        <dbReference type="EMBL" id="AEA42065.1"/>
    </source>
</evidence>
<dbReference type="eggNOG" id="COG5395">
    <property type="taxonomic scope" value="Bacteria"/>
</dbReference>
<feature type="transmembrane region" description="Helical" evidence="1">
    <location>
        <begin position="149"/>
        <end position="169"/>
    </location>
</feature>
<evidence type="ECO:0000256" key="1">
    <source>
        <dbReference type="SAM" id="Phobius"/>
    </source>
</evidence>
<reference evidence="3" key="2">
    <citation type="submission" date="2011-02" db="EMBL/GenBank/DDBJ databases">
        <title>The complete genome of Fluviicola taffensis DSM 16823.</title>
        <authorList>
            <consortium name="US DOE Joint Genome Institute (JGI-PGF)"/>
            <person name="Lucas S."/>
            <person name="Copeland A."/>
            <person name="Lapidus A."/>
            <person name="Bruce D."/>
            <person name="Goodwin L."/>
            <person name="Pitluck S."/>
            <person name="Kyrpides N."/>
            <person name="Mavromatis K."/>
            <person name="Ivanova N."/>
            <person name="Mikhailova N."/>
            <person name="Pagani I."/>
            <person name="Chertkov O."/>
            <person name="Detter J.C."/>
            <person name="Han C."/>
            <person name="Tapia R."/>
            <person name="Land M."/>
            <person name="Hauser L."/>
            <person name="Markowitz V."/>
            <person name="Cheng J.-F."/>
            <person name="Hugenholtz P."/>
            <person name="Woyke T."/>
            <person name="Wu D."/>
            <person name="Tindall B."/>
            <person name="Pomrenke H.G."/>
            <person name="Brambilla E."/>
            <person name="Klenk H.-P."/>
            <person name="Eisen J.A."/>
        </authorList>
    </citation>
    <scope>NUCLEOTIDE SEQUENCE [LARGE SCALE GENOMIC DNA]</scope>
    <source>
        <strain evidence="3">DSM 16823 / RW262 / RW262</strain>
    </source>
</reference>
<organism evidence="2 3">
    <name type="scientific">Fluviicola taffensis (strain DSM 16823 / NCIMB 13979 / RW262)</name>
    <dbReference type="NCBI Taxonomy" id="755732"/>
    <lineage>
        <taxon>Bacteria</taxon>
        <taxon>Pseudomonadati</taxon>
        <taxon>Bacteroidota</taxon>
        <taxon>Flavobacteriia</taxon>
        <taxon>Flavobacteriales</taxon>
        <taxon>Crocinitomicaceae</taxon>
        <taxon>Fluviicola</taxon>
    </lineage>
</organism>
<reference evidence="2 3" key="1">
    <citation type="journal article" date="2011" name="Stand. Genomic Sci.">
        <title>Complete genome sequence of the gliding freshwater bacterium Fluviicola taffensis type strain (RW262).</title>
        <authorList>
            <person name="Woyke T."/>
            <person name="Chertkov O."/>
            <person name="Lapidus A."/>
            <person name="Nolan M."/>
            <person name="Lucas S."/>
            <person name="Del Rio T.G."/>
            <person name="Tice H."/>
            <person name="Cheng J.F."/>
            <person name="Tapia R."/>
            <person name="Han C."/>
            <person name="Goodwin L."/>
            <person name="Pitluck S."/>
            <person name="Liolios K."/>
            <person name="Pagani I."/>
            <person name="Ivanova N."/>
            <person name="Huntemann M."/>
            <person name="Mavromatis K."/>
            <person name="Mikhailova N."/>
            <person name="Pati A."/>
            <person name="Chen A."/>
            <person name="Palaniappan K."/>
            <person name="Land M."/>
            <person name="Hauser L."/>
            <person name="Brambilla E.M."/>
            <person name="Rohde M."/>
            <person name="Mwirichia R."/>
            <person name="Sikorski J."/>
            <person name="Tindall B.J."/>
            <person name="Goker M."/>
            <person name="Bristow J."/>
            <person name="Eisen J.A."/>
            <person name="Markowitz V."/>
            <person name="Hugenholtz P."/>
            <person name="Klenk H.P."/>
            <person name="Kyrpides N.C."/>
        </authorList>
    </citation>
    <scope>NUCLEOTIDE SEQUENCE [LARGE SCALE GENOMIC DNA]</scope>
    <source>
        <strain evidence="3">DSM 16823 / RW262 / RW262</strain>
    </source>
</reference>
<dbReference type="EMBL" id="CP002542">
    <property type="protein sequence ID" value="AEA42065.1"/>
    <property type="molecule type" value="Genomic_DNA"/>
</dbReference>
<feature type="transmembrane region" description="Helical" evidence="1">
    <location>
        <begin position="53"/>
        <end position="76"/>
    </location>
</feature>
<keyword evidence="1" id="KW-0812">Transmembrane</keyword>
<dbReference type="OrthoDB" id="6385003at2"/>
<dbReference type="STRING" id="755732.Fluta_0055"/>
<dbReference type="InterPro" id="IPR018750">
    <property type="entry name" value="DUF2306_membrane"/>
</dbReference>
<feature type="transmembrane region" description="Helical" evidence="1">
    <location>
        <begin position="181"/>
        <end position="201"/>
    </location>
</feature>
<name>F2IAD0_FLUTR</name>
<dbReference type="KEGG" id="fte:Fluta_0055"/>
<dbReference type="Pfam" id="PF10067">
    <property type="entry name" value="DUF2306"/>
    <property type="match status" value="1"/>
</dbReference>
<proteinExistence type="predicted"/>